<keyword evidence="3" id="KW-0325">Glycoprotein</keyword>
<dbReference type="PANTHER" id="PTHR20920:SF6">
    <property type="entry name" value="SOMATOMEDIN B AND THROMBOSPONDIN TYPE 1 DOMAIN CONTAINING"/>
    <property type="match status" value="1"/>
</dbReference>
<keyword evidence="2" id="KW-1015">Disulfide bond</keyword>
<dbReference type="PANTHER" id="PTHR20920">
    <property type="entry name" value="RPE-SPONDIN"/>
    <property type="match status" value="1"/>
</dbReference>
<evidence type="ECO:0000256" key="4">
    <source>
        <dbReference type="SAM" id="SignalP"/>
    </source>
</evidence>
<evidence type="ECO:0000256" key="2">
    <source>
        <dbReference type="ARBA" id="ARBA00023157"/>
    </source>
</evidence>
<protein>
    <submittedName>
        <fullName evidence="7">Somatomedin-B and thrombospondin type-1 domain-containing protein-like</fullName>
    </submittedName>
</protein>
<name>A0ABM1JTJ5_GEKJA</name>
<dbReference type="InterPro" id="IPR036383">
    <property type="entry name" value="TSP1_rpt_sf"/>
</dbReference>
<dbReference type="InterPro" id="IPR000884">
    <property type="entry name" value="TSP1_rpt"/>
</dbReference>
<keyword evidence="6" id="KW-1185">Reference proteome</keyword>
<dbReference type="Pfam" id="PF01033">
    <property type="entry name" value="Somatomedin_B"/>
    <property type="match status" value="1"/>
</dbReference>
<reference evidence="7" key="1">
    <citation type="submission" date="2025-08" db="UniProtKB">
        <authorList>
            <consortium name="RefSeq"/>
        </authorList>
    </citation>
    <scope>IDENTIFICATION</scope>
</reference>
<keyword evidence="1 4" id="KW-0732">Signal</keyword>
<evidence type="ECO:0000256" key="1">
    <source>
        <dbReference type="ARBA" id="ARBA00022729"/>
    </source>
</evidence>
<dbReference type="Pfam" id="PF19028">
    <property type="entry name" value="TSP1_spondin"/>
    <property type="match status" value="1"/>
</dbReference>
<dbReference type="SMART" id="SM00209">
    <property type="entry name" value="TSP1"/>
    <property type="match status" value="1"/>
</dbReference>
<feature type="chain" id="PRO_5045703973" evidence="4">
    <location>
        <begin position="34"/>
        <end position="266"/>
    </location>
</feature>
<organism evidence="6 7">
    <name type="scientific">Gekko japonicus</name>
    <name type="common">Schlegel's Japanese gecko</name>
    <dbReference type="NCBI Taxonomy" id="146911"/>
    <lineage>
        <taxon>Eukaryota</taxon>
        <taxon>Metazoa</taxon>
        <taxon>Chordata</taxon>
        <taxon>Craniata</taxon>
        <taxon>Vertebrata</taxon>
        <taxon>Euteleostomi</taxon>
        <taxon>Lepidosauria</taxon>
        <taxon>Squamata</taxon>
        <taxon>Bifurcata</taxon>
        <taxon>Gekkota</taxon>
        <taxon>Gekkonidae</taxon>
        <taxon>Gekkoninae</taxon>
        <taxon>Gekko</taxon>
    </lineage>
</organism>
<dbReference type="PROSITE" id="PS50092">
    <property type="entry name" value="TSP1"/>
    <property type="match status" value="1"/>
</dbReference>
<dbReference type="GeneID" id="107108779"/>
<sequence length="266" mass="29471">MKAKAEAMKELSIGAGYWLVCCAWLLTIGPLSGIEGGCGNREAHKCCPGRNNDCLDFSRRRTPCYCDNYCEKTGDCCEDYHAICQVSAVDCVVGLWGPWSECSALCGTGSKDRMRQVIVPPRNGGTPCPDLKQRRGCLGDSPLCETAKEVAKILPNSFKRDFKDPWRRPHMLMREKMPSYCIYFRLKQVGAACNLHFWSSQLVRERRVCVECQGDAVGSKKRCQGDGLQGARTFWTAASVAGCQGSWVQESSQGICVCPPHSFIFV</sequence>
<dbReference type="InterPro" id="IPR001212">
    <property type="entry name" value="Somatomedin_B_dom"/>
</dbReference>
<evidence type="ECO:0000259" key="5">
    <source>
        <dbReference type="PROSITE" id="PS50958"/>
    </source>
</evidence>
<dbReference type="InterPro" id="IPR044004">
    <property type="entry name" value="TSP1_spondin_dom"/>
</dbReference>
<proteinExistence type="predicted"/>
<dbReference type="PROSITE" id="PS00524">
    <property type="entry name" value="SMB_1"/>
    <property type="match status" value="1"/>
</dbReference>
<evidence type="ECO:0000256" key="3">
    <source>
        <dbReference type="ARBA" id="ARBA00023180"/>
    </source>
</evidence>
<dbReference type="SMART" id="SM00201">
    <property type="entry name" value="SO"/>
    <property type="match status" value="1"/>
</dbReference>
<dbReference type="Proteomes" id="UP000694871">
    <property type="component" value="Unplaced"/>
</dbReference>
<dbReference type="InterPro" id="IPR039942">
    <property type="entry name" value="SBSPO"/>
</dbReference>
<dbReference type="RefSeq" id="XP_015264782.1">
    <property type="nucleotide sequence ID" value="XM_015409296.1"/>
</dbReference>
<dbReference type="PROSITE" id="PS50958">
    <property type="entry name" value="SMB_2"/>
    <property type="match status" value="1"/>
</dbReference>
<evidence type="ECO:0000313" key="7">
    <source>
        <dbReference type="RefSeq" id="XP_015264782.1"/>
    </source>
</evidence>
<gene>
    <name evidence="7" type="primary">LOC107108779</name>
</gene>
<dbReference type="SUPFAM" id="SSF82895">
    <property type="entry name" value="TSP-1 type 1 repeat"/>
    <property type="match status" value="1"/>
</dbReference>
<dbReference type="Gene3D" id="2.20.100.10">
    <property type="entry name" value="Thrombospondin type-1 (TSP1) repeat"/>
    <property type="match status" value="1"/>
</dbReference>
<accession>A0ABM1JTJ5</accession>
<feature type="domain" description="SMB" evidence="5">
    <location>
        <begin position="42"/>
        <end position="87"/>
    </location>
</feature>
<dbReference type="Pfam" id="PF25031">
    <property type="entry name" value="SBSPON_C"/>
    <property type="match status" value="1"/>
</dbReference>
<evidence type="ECO:0000313" key="6">
    <source>
        <dbReference type="Proteomes" id="UP000694871"/>
    </source>
</evidence>
<dbReference type="InterPro" id="IPR056801">
    <property type="entry name" value="SBSPON_C"/>
</dbReference>
<feature type="signal peptide" evidence="4">
    <location>
        <begin position="1"/>
        <end position="33"/>
    </location>
</feature>